<dbReference type="WBParaSite" id="EVEC_0000529801-mRNA-1">
    <property type="protein sequence ID" value="EVEC_0000529801-mRNA-1"/>
    <property type="gene ID" value="EVEC_0000529801"/>
</dbReference>
<evidence type="ECO:0000313" key="2">
    <source>
        <dbReference type="EMBL" id="VDD90178.1"/>
    </source>
</evidence>
<organism evidence="4">
    <name type="scientific">Enterobius vermicularis</name>
    <name type="common">Human pinworm</name>
    <dbReference type="NCBI Taxonomy" id="51028"/>
    <lineage>
        <taxon>Eukaryota</taxon>
        <taxon>Metazoa</taxon>
        <taxon>Ecdysozoa</taxon>
        <taxon>Nematoda</taxon>
        <taxon>Chromadorea</taxon>
        <taxon>Rhabditida</taxon>
        <taxon>Spirurina</taxon>
        <taxon>Oxyuridomorpha</taxon>
        <taxon>Oxyuroidea</taxon>
        <taxon>Oxyuridae</taxon>
        <taxon>Enterobius</taxon>
    </lineage>
</organism>
<evidence type="ECO:0000313" key="3">
    <source>
        <dbReference type="Proteomes" id="UP000274131"/>
    </source>
</evidence>
<accession>A0A0N4V519</accession>
<sequence>MLCYKIGRKYDPRSALALQSFQPFPPPAPSIPPMSFWQYSCSEQTSTVKSEKPSMHTVPCLTTSTALKKRRKKVLKSGTYPVSKNKPQLYVDYAEIIDKEVGEIEKESEEAGGADRAEKRNLRAFLVPRIRQMLKSKKIRMFKKRMRHLSYSGEVGIVPHPVQYAEINNLVEKTELEKGAKRAPVPPPVAELLRAEKERRSKIQHSVSYYSGMKTIERSMPYVEVDEFFEDMRTTGKVAPTVPSISALFLAKEKRRLEKMSRPASYCNMARSLMSPHAEIVEEQQKENEKKGNISVPPVRRILHVGEKKKLQKNSHFENYTGSMSKFKLSLPHTGSGVKEREEKSEKHIEKTIPSQIKGFLQTVQKQKTREADLLSTSTDKDKSTKGVESLTDARKPVPPPIDKLFIAKRRRRLAKLRYQKSFPFVFDCSTDVPFYTEVSACEGVEEMDQKEHTAAASDKPSVFRNAHEKRRITDMKRWVFSLRKPKSVSPITEAINITDEAVNALSGSVKDTETEEG</sequence>
<protein>
    <submittedName>
        <fullName evidence="4">Protein kinase domain-containing protein</fullName>
    </submittedName>
</protein>
<evidence type="ECO:0000313" key="4">
    <source>
        <dbReference type="WBParaSite" id="EVEC_0000529801-mRNA-1"/>
    </source>
</evidence>
<gene>
    <name evidence="2" type="ORF">EVEC_LOCUS4929</name>
</gene>
<reference evidence="4" key="1">
    <citation type="submission" date="2017-02" db="UniProtKB">
        <authorList>
            <consortium name="WormBaseParasite"/>
        </authorList>
    </citation>
    <scope>IDENTIFICATION</scope>
</reference>
<dbReference type="EMBL" id="UXUI01008004">
    <property type="protein sequence ID" value="VDD90178.1"/>
    <property type="molecule type" value="Genomic_DNA"/>
</dbReference>
<proteinExistence type="predicted"/>
<dbReference type="AlphaFoldDB" id="A0A0N4V519"/>
<reference evidence="2 3" key="2">
    <citation type="submission" date="2018-10" db="EMBL/GenBank/DDBJ databases">
        <authorList>
            <consortium name="Pathogen Informatics"/>
        </authorList>
    </citation>
    <scope>NUCLEOTIDE SEQUENCE [LARGE SCALE GENOMIC DNA]</scope>
</reference>
<name>A0A0N4V519_ENTVE</name>
<feature type="region of interest" description="Disordered" evidence="1">
    <location>
        <begin position="371"/>
        <end position="395"/>
    </location>
</feature>
<keyword evidence="3" id="KW-1185">Reference proteome</keyword>
<dbReference type="Proteomes" id="UP000274131">
    <property type="component" value="Unassembled WGS sequence"/>
</dbReference>
<evidence type="ECO:0000256" key="1">
    <source>
        <dbReference type="SAM" id="MobiDB-lite"/>
    </source>
</evidence>